<sequence>MSFKVYINQGEWDQICAWVLKHKDIQTGGDLFGLWLDEQTAVVQFVLGPGNECSRTTISFFQDVDYLREAGTYLTKHHGLCNVGQWHSHHKINLFKPSVGDENTVWSNMPNLGLDRYIVFIANIPNQVTINSFLFQVKEGQELPVKHGKFKVLHGNSPLRLNEKVLQNVHSGAESFNQITRFEKEMKYIRNEDAIENLDISNENETSSYTLGNRVQHVTSVPTEEQKHTNRTTGKKTTSYAGTVQNTSKTIRHEIHPQHVPTTTPSRDNEEQLRNTAERNTPLSGQQKEKKPVVRVTSSEIPYEKRTVTLERKNDQKQNLGGAVPSDDNQGNAHHGNTDFGRGSMTSTTPRTDQQFRSDANKAFNSAESNYELNTRATQTGHNPATRNKFETRKRYVARQVTPIDQVNKQDISNQPGWVSLDQQKNLDQVSHGTTKATSAGQKRAQRTVTYNGGHQTAIIHQLDVRGVSYYDNVEKTEPAATPMDIDETETTITGHDVNRSDTPSGTIENIASNDQVADSDDDEMRLCGLFKNRKINGSDK</sequence>
<gene>
    <name evidence="2" type="ORF">PACLA_8A076213</name>
</gene>
<keyword evidence="3" id="KW-1185">Reference proteome</keyword>
<dbReference type="AlphaFoldDB" id="A0A6S7IWT2"/>
<feature type="region of interest" description="Disordered" evidence="1">
    <location>
        <begin position="220"/>
        <end position="355"/>
    </location>
</feature>
<evidence type="ECO:0000256" key="1">
    <source>
        <dbReference type="SAM" id="MobiDB-lite"/>
    </source>
</evidence>
<dbReference type="Gene3D" id="3.40.140.10">
    <property type="entry name" value="Cytidine Deaminase, domain 2"/>
    <property type="match status" value="1"/>
</dbReference>
<feature type="compositionally biased region" description="Polar residues" evidence="1">
    <location>
        <begin position="344"/>
        <end position="353"/>
    </location>
</feature>
<evidence type="ECO:0000313" key="3">
    <source>
        <dbReference type="Proteomes" id="UP001152795"/>
    </source>
</evidence>
<reference evidence="2" key="1">
    <citation type="submission" date="2020-04" db="EMBL/GenBank/DDBJ databases">
        <authorList>
            <person name="Alioto T."/>
            <person name="Alioto T."/>
            <person name="Gomez Garrido J."/>
        </authorList>
    </citation>
    <scope>NUCLEOTIDE SEQUENCE</scope>
    <source>
        <strain evidence="2">A484AB</strain>
    </source>
</reference>
<organism evidence="2 3">
    <name type="scientific">Paramuricea clavata</name>
    <name type="common">Red gorgonian</name>
    <name type="synonym">Violescent sea-whip</name>
    <dbReference type="NCBI Taxonomy" id="317549"/>
    <lineage>
        <taxon>Eukaryota</taxon>
        <taxon>Metazoa</taxon>
        <taxon>Cnidaria</taxon>
        <taxon>Anthozoa</taxon>
        <taxon>Octocorallia</taxon>
        <taxon>Malacalcyonacea</taxon>
        <taxon>Plexauridae</taxon>
        <taxon>Paramuricea</taxon>
    </lineage>
</organism>
<dbReference type="Proteomes" id="UP001152795">
    <property type="component" value="Unassembled WGS sequence"/>
</dbReference>
<comment type="caution">
    <text evidence="2">The sequence shown here is derived from an EMBL/GenBank/DDBJ whole genome shotgun (WGS) entry which is preliminary data.</text>
</comment>
<protein>
    <submittedName>
        <fullName evidence="2">Uncharacterized protein</fullName>
    </submittedName>
</protein>
<feature type="region of interest" description="Disordered" evidence="1">
    <location>
        <begin position="485"/>
        <end position="520"/>
    </location>
</feature>
<accession>A0A6S7IWT2</accession>
<evidence type="ECO:0000313" key="2">
    <source>
        <dbReference type="EMBL" id="CAB4022173.1"/>
    </source>
</evidence>
<feature type="compositionally biased region" description="Basic and acidic residues" evidence="1">
    <location>
        <begin position="302"/>
        <end position="316"/>
    </location>
</feature>
<feature type="compositionally biased region" description="Basic and acidic residues" evidence="1">
    <location>
        <begin position="267"/>
        <end position="277"/>
    </location>
</feature>
<feature type="compositionally biased region" description="Polar residues" evidence="1">
    <location>
        <begin position="501"/>
        <end position="517"/>
    </location>
</feature>
<dbReference type="OrthoDB" id="5988733at2759"/>
<proteinExistence type="predicted"/>
<feature type="compositionally biased region" description="Polar residues" evidence="1">
    <location>
        <begin position="235"/>
        <end position="249"/>
    </location>
</feature>
<name>A0A6S7IWT2_PARCT</name>
<dbReference type="EMBL" id="CACRXK020011843">
    <property type="protein sequence ID" value="CAB4022173.1"/>
    <property type="molecule type" value="Genomic_DNA"/>
</dbReference>